<evidence type="ECO:0008006" key="4">
    <source>
        <dbReference type="Google" id="ProtNLM"/>
    </source>
</evidence>
<organism evidence="2 3">
    <name type="scientific">Streptoalloteichus hindustanus</name>
    <dbReference type="NCBI Taxonomy" id="2017"/>
    <lineage>
        <taxon>Bacteria</taxon>
        <taxon>Bacillati</taxon>
        <taxon>Actinomycetota</taxon>
        <taxon>Actinomycetes</taxon>
        <taxon>Pseudonocardiales</taxon>
        <taxon>Pseudonocardiaceae</taxon>
        <taxon>Streptoalloteichus</taxon>
    </lineage>
</organism>
<dbReference type="AlphaFoldDB" id="A0A1M5LFV1"/>
<sequence>MLPDYRADSAKAESIISSTPGIRQEMAEARHGPNVRLSGVGEIPEATRPAATGLVSTTLREVRDHAARLPGGNLTWGTADFARWQVGVGETEDQFRQRWIRDNREVIKAAAAKYGLPADVVAGIAFQEVGGKPMWMDDTTDWARKNLPGGMRPWKLAGEPDQTSYGPDGHPGPSGGGDSRLRPRPPLRGTAR</sequence>
<evidence type="ECO:0000313" key="3">
    <source>
        <dbReference type="Proteomes" id="UP000184501"/>
    </source>
</evidence>
<dbReference type="EMBL" id="FQVN01000011">
    <property type="protein sequence ID" value="SHG64004.1"/>
    <property type="molecule type" value="Genomic_DNA"/>
</dbReference>
<feature type="region of interest" description="Disordered" evidence="1">
    <location>
        <begin position="143"/>
        <end position="192"/>
    </location>
</feature>
<gene>
    <name evidence="2" type="ORF">SAMN05444320_111101</name>
</gene>
<dbReference type="Proteomes" id="UP000184501">
    <property type="component" value="Unassembled WGS sequence"/>
</dbReference>
<protein>
    <recommendedName>
        <fullName evidence="4">Transglycosylase SLT domain-containing protein</fullName>
    </recommendedName>
</protein>
<dbReference type="OrthoDB" id="3943268at2"/>
<reference evidence="2 3" key="1">
    <citation type="submission" date="2016-11" db="EMBL/GenBank/DDBJ databases">
        <authorList>
            <person name="Jaros S."/>
            <person name="Januszkiewicz K."/>
            <person name="Wedrychowicz H."/>
        </authorList>
    </citation>
    <scope>NUCLEOTIDE SEQUENCE [LARGE SCALE GENOMIC DNA]</scope>
    <source>
        <strain evidence="2 3">DSM 44523</strain>
    </source>
</reference>
<dbReference type="RefSeq" id="WP_143174415.1">
    <property type="nucleotide sequence ID" value="NZ_FQVN01000011.1"/>
</dbReference>
<evidence type="ECO:0000256" key="1">
    <source>
        <dbReference type="SAM" id="MobiDB-lite"/>
    </source>
</evidence>
<name>A0A1M5LFV1_STRHI</name>
<evidence type="ECO:0000313" key="2">
    <source>
        <dbReference type="EMBL" id="SHG64004.1"/>
    </source>
</evidence>
<keyword evidence="3" id="KW-1185">Reference proteome</keyword>
<dbReference type="SUPFAM" id="SSF53955">
    <property type="entry name" value="Lysozyme-like"/>
    <property type="match status" value="1"/>
</dbReference>
<dbReference type="STRING" id="2017.SAMN05444320_111101"/>
<dbReference type="InterPro" id="IPR023346">
    <property type="entry name" value="Lysozyme-like_dom_sf"/>
</dbReference>
<proteinExistence type="predicted"/>
<accession>A0A1M5LFV1</accession>